<evidence type="ECO:0000313" key="3">
    <source>
        <dbReference type="Proteomes" id="UP000236370"/>
    </source>
</evidence>
<accession>A0A2J8JNY8</accession>
<protein>
    <submittedName>
        <fullName evidence="2">MAP3K6 isoform 1</fullName>
    </submittedName>
</protein>
<evidence type="ECO:0000313" key="2">
    <source>
        <dbReference type="EMBL" id="PNI24486.1"/>
    </source>
</evidence>
<reference evidence="2 3" key="1">
    <citation type="submission" date="2017-12" db="EMBL/GenBank/DDBJ databases">
        <title>High-resolution comparative analysis of great ape genomes.</title>
        <authorList>
            <person name="Pollen A."/>
            <person name="Hastie A."/>
            <person name="Hormozdiari F."/>
            <person name="Dougherty M."/>
            <person name="Liu R."/>
            <person name="Chaisson M."/>
            <person name="Hoppe E."/>
            <person name="Hill C."/>
            <person name="Pang A."/>
            <person name="Hillier L."/>
            <person name="Baker C."/>
            <person name="Armstrong J."/>
            <person name="Shendure J."/>
            <person name="Paten B."/>
            <person name="Wilson R."/>
            <person name="Chao H."/>
            <person name="Schneider V."/>
            <person name="Ventura M."/>
            <person name="Kronenberg Z."/>
            <person name="Murali S."/>
            <person name="Gordon D."/>
            <person name="Cantsilieris S."/>
            <person name="Munson K."/>
            <person name="Nelson B."/>
            <person name="Raja A."/>
            <person name="Underwood J."/>
            <person name="Diekhans M."/>
            <person name="Fiddes I."/>
            <person name="Haussler D."/>
            <person name="Eichler E."/>
        </authorList>
    </citation>
    <scope>NUCLEOTIDE SEQUENCE [LARGE SCALE GENOMIC DNA]</scope>
    <source>
        <strain evidence="2">Yerkes chimp pedigree #C0471</strain>
    </source>
</reference>
<feature type="non-terminal residue" evidence="2">
    <location>
        <position position="1"/>
    </location>
</feature>
<dbReference type="EMBL" id="NBAG03000438">
    <property type="protein sequence ID" value="PNI24486.1"/>
    <property type="molecule type" value="Genomic_DNA"/>
</dbReference>
<dbReference type="Proteomes" id="UP000236370">
    <property type="component" value="Unassembled WGS sequence"/>
</dbReference>
<comment type="caution">
    <text evidence="2">The sequence shown here is derived from an EMBL/GenBank/DDBJ whole genome shotgun (WGS) entry which is preliminary data.</text>
</comment>
<organism evidence="2 3">
    <name type="scientific">Pan troglodytes</name>
    <name type="common">Chimpanzee</name>
    <dbReference type="NCBI Taxonomy" id="9598"/>
    <lineage>
        <taxon>Eukaryota</taxon>
        <taxon>Metazoa</taxon>
        <taxon>Chordata</taxon>
        <taxon>Craniata</taxon>
        <taxon>Vertebrata</taxon>
        <taxon>Euteleostomi</taxon>
        <taxon>Mammalia</taxon>
        <taxon>Eutheria</taxon>
        <taxon>Euarchontoglires</taxon>
        <taxon>Primates</taxon>
        <taxon>Haplorrhini</taxon>
        <taxon>Catarrhini</taxon>
        <taxon>Hominidae</taxon>
        <taxon>Pan</taxon>
    </lineage>
</organism>
<dbReference type="AlphaFoldDB" id="A0A2J8JNY8"/>
<name>A0A2J8JNY8_PANTR</name>
<evidence type="ECO:0000256" key="1">
    <source>
        <dbReference type="SAM" id="MobiDB-lite"/>
    </source>
</evidence>
<sequence length="81" mass="9060">EYQALVQRALQRLNEEARTYALAPEPPTALSTDQGLVQWLQELNVDSGTIQMGRDGMPHLEGHLGTASRIHTSHPWTLRAE</sequence>
<proteinExistence type="predicted"/>
<feature type="region of interest" description="Disordered" evidence="1">
    <location>
        <begin position="60"/>
        <end position="81"/>
    </location>
</feature>
<gene>
    <name evidence="2" type="ORF">CK820_G0045787</name>
</gene>